<organism evidence="2 3">
    <name type="scientific">Catenaria anguillulae PL171</name>
    <dbReference type="NCBI Taxonomy" id="765915"/>
    <lineage>
        <taxon>Eukaryota</taxon>
        <taxon>Fungi</taxon>
        <taxon>Fungi incertae sedis</taxon>
        <taxon>Blastocladiomycota</taxon>
        <taxon>Blastocladiomycetes</taxon>
        <taxon>Blastocladiales</taxon>
        <taxon>Catenariaceae</taxon>
        <taxon>Catenaria</taxon>
    </lineage>
</organism>
<keyword evidence="1" id="KW-0472">Membrane</keyword>
<reference evidence="2 3" key="1">
    <citation type="submission" date="2016-07" db="EMBL/GenBank/DDBJ databases">
        <title>Pervasive Adenine N6-methylation of Active Genes in Fungi.</title>
        <authorList>
            <consortium name="DOE Joint Genome Institute"/>
            <person name="Mondo S.J."/>
            <person name="Dannebaum R.O."/>
            <person name="Kuo R.C."/>
            <person name="Labutti K."/>
            <person name="Haridas S."/>
            <person name="Kuo A."/>
            <person name="Salamov A."/>
            <person name="Ahrendt S.R."/>
            <person name="Lipzen A."/>
            <person name="Sullivan W."/>
            <person name="Andreopoulos W.B."/>
            <person name="Clum A."/>
            <person name="Lindquist E."/>
            <person name="Daum C."/>
            <person name="Ramamoorthy G.K."/>
            <person name="Gryganskyi A."/>
            <person name="Culley D."/>
            <person name="Magnuson J.K."/>
            <person name="James T.Y."/>
            <person name="O'Malley M.A."/>
            <person name="Stajich J.E."/>
            <person name="Spatafora J.W."/>
            <person name="Visel A."/>
            <person name="Grigoriev I.V."/>
        </authorList>
    </citation>
    <scope>NUCLEOTIDE SEQUENCE [LARGE SCALE GENOMIC DNA]</scope>
    <source>
        <strain evidence="2 3">PL171</strain>
    </source>
</reference>
<gene>
    <name evidence="2" type="ORF">BCR44DRAFT_1423929</name>
</gene>
<protein>
    <submittedName>
        <fullName evidence="2">Uncharacterized protein</fullName>
    </submittedName>
</protein>
<evidence type="ECO:0000313" key="3">
    <source>
        <dbReference type="Proteomes" id="UP000193411"/>
    </source>
</evidence>
<dbReference type="EMBL" id="MCFL01000002">
    <property type="protein sequence ID" value="ORZ40863.1"/>
    <property type="molecule type" value="Genomic_DNA"/>
</dbReference>
<name>A0A1Y2I4G2_9FUNG</name>
<feature type="transmembrane region" description="Helical" evidence="1">
    <location>
        <begin position="148"/>
        <end position="167"/>
    </location>
</feature>
<dbReference type="Proteomes" id="UP000193411">
    <property type="component" value="Unassembled WGS sequence"/>
</dbReference>
<evidence type="ECO:0000256" key="1">
    <source>
        <dbReference type="SAM" id="Phobius"/>
    </source>
</evidence>
<keyword evidence="1" id="KW-0812">Transmembrane</keyword>
<sequence length="519" mass="54731">MTFRFRKGGDLHADLQWAVHSLTWLATWCLLPLAYFDAEALSGRVWAAHAAGAGLGGSGTLSGPASVWAARLDASGRVEPETSSVRQLSAGVRQRYVTAPAHQNPVNPPPMPRPPPTQTLGTLVPIYALTLVFFTLVPYSLFASVTQILLIGYALITLAPLGVKLGLRPVVATLANPDAAFHAAVDAAKAECERLEAAISVVDVRIMAAESEVGIGRVLRERAEEDKRERPCLGAEEMVSDLLPTRAQEGAGHPGNGAGTKPRLPKLIISTESSKHQAARAGQRHGCRRTRGHPSALAHYRHLLVAISSAPTHGNPHLAHLAHGVGRSHRPHSPAHHAALCHQSIRVVPALACLLCTQTHRVVARHAANGVAVVVVAMPLDSRSARRVRDMHRSRTKLLAAHANALAALAHIPVRFAYRRGWMARTCAGCALPCSLGLGTCYAASLFCASSVLAMLIVRGLVATVVGDRAPVVVVVCGALGEAVEVIVLGPWVACGRLGGSDTWLGKVVVPAVLVGGFG</sequence>
<keyword evidence="3" id="KW-1185">Reference proteome</keyword>
<comment type="caution">
    <text evidence="2">The sequence shown here is derived from an EMBL/GenBank/DDBJ whole genome shotgun (WGS) entry which is preliminary data.</text>
</comment>
<keyword evidence="1" id="KW-1133">Transmembrane helix</keyword>
<evidence type="ECO:0000313" key="2">
    <source>
        <dbReference type="EMBL" id="ORZ40863.1"/>
    </source>
</evidence>
<dbReference type="AlphaFoldDB" id="A0A1Y2I4G2"/>
<accession>A0A1Y2I4G2</accession>
<proteinExistence type="predicted"/>
<feature type="transmembrane region" description="Helical" evidence="1">
    <location>
        <begin position="120"/>
        <end position="142"/>
    </location>
</feature>